<protein>
    <submittedName>
        <fullName evidence="1 2">Uncharacterized protein</fullName>
    </submittedName>
</protein>
<dbReference type="eggNOG" id="ENOG502RTJU">
    <property type="taxonomic scope" value="Eukaryota"/>
</dbReference>
<proteinExistence type="predicted"/>
<reference evidence="1" key="1">
    <citation type="submission" date="2007-03" db="EMBL/GenBank/DDBJ databases">
        <title>Annotation of Culex pipiens quinquefasciatus.</title>
        <authorList>
            <consortium name="The Broad Institute Genome Sequencing Platform"/>
            <person name="Atkinson P.W."/>
            <person name="Hemingway J."/>
            <person name="Christensen B.M."/>
            <person name="Higgs S."/>
            <person name="Kodira C."/>
            <person name="Hannick L."/>
            <person name="Megy K."/>
            <person name="O'Leary S."/>
            <person name="Pearson M."/>
            <person name="Haas B.J."/>
            <person name="Mauceli E."/>
            <person name="Wortman J.R."/>
            <person name="Lee N.H."/>
            <person name="Guigo R."/>
            <person name="Stanke M."/>
            <person name="Alvarado L."/>
            <person name="Amedeo P."/>
            <person name="Antoine C.H."/>
            <person name="Arensburger P."/>
            <person name="Bidwell S.L."/>
            <person name="Crawford M."/>
            <person name="Camaro F."/>
            <person name="Devon K."/>
            <person name="Engels R."/>
            <person name="Hammond M."/>
            <person name="Howarth C."/>
            <person name="Koehrsen M."/>
            <person name="Lawson D."/>
            <person name="Montgomery P."/>
            <person name="Nene V."/>
            <person name="Nusbaum C."/>
            <person name="Puiu D."/>
            <person name="Romero-Severson J."/>
            <person name="Severson D.W."/>
            <person name="Shumway M."/>
            <person name="Sisk P."/>
            <person name="Stolte C."/>
            <person name="Zeng Q."/>
            <person name="Eisenstadt E."/>
            <person name="Fraser-Liggett C."/>
            <person name="Strausberg R."/>
            <person name="Galagan J."/>
            <person name="Birren B."/>
            <person name="Collins F.H."/>
        </authorList>
    </citation>
    <scope>NUCLEOTIDE SEQUENCE [LARGE SCALE GENOMIC DNA]</scope>
    <source>
        <strain evidence="1">JHB</strain>
    </source>
</reference>
<dbReference type="EnsemblMetazoa" id="CPIJ005832-RA">
    <property type="protein sequence ID" value="CPIJ005832-PA"/>
    <property type="gene ID" value="CPIJ005832"/>
</dbReference>
<dbReference type="KEGG" id="cqu:CpipJ_CPIJ005832"/>
<sequence>MQSEQKVEIIVDDLLADPDLLEEDEHDPELRELLLTTWQLNPEVYVILRSHGYSYDYLKQIDDRALNDVFSVAKWTGHKYALRNKLVQWPESKMVEEPCTSSAAGQNPEFKPKQHNLLASSVTRNLLDDILSRNEKGKLVCQFYDSHQKLSTTYHKWLGHTIVDYYLANKTYFTLADMARFSELIADKFKSEICATYYNPRSARDKKKHPSGLLYDRFHNRNKPKLTIKKQEQTLIFPATETATSLKKKALDLPETEIQRLVEIRQWLRNNVAPQETLTTNWHDSILLRLRSLQENSATHGNLFDEWPRYLDDGGYLLIDDDFHQLFGSSGKLLTSWGNFCEKFKRYITDIKIGDQHSQSLQSGLLSGVYNEDYRDYAVAVLFHAVIKPSRTSSHNLPSILTAQLATCTICATEAEFRTECEKLRDPSGPNKGQLSPRIFAIGGSSVLSTFYVLGDKYIYKLPTFLRCLDVLVKATHVLNYPFLESCETLFCFLSRHFYGIDYKRKSKIGQLLKLLAFLESE</sequence>
<dbReference type="HOGENOM" id="CLU_522015_0_0_1"/>
<dbReference type="Proteomes" id="UP000002320">
    <property type="component" value="Unassembled WGS sequence"/>
</dbReference>
<name>B0WGL9_CULQU</name>
<evidence type="ECO:0000313" key="2">
    <source>
        <dbReference type="EnsemblMetazoa" id="CPIJ005832-PA"/>
    </source>
</evidence>
<gene>
    <name evidence="2" type="primary">6038006</name>
    <name evidence="1" type="ORF">CpipJ_CPIJ005832</name>
</gene>
<dbReference type="EMBL" id="DS231927">
    <property type="protein sequence ID" value="EDS27048.1"/>
    <property type="molecule type" value="Genomic_DNA"/>
</dbReference>
<reference evidence="2" key="2">
    <citation type="submission" date="2020-05" db="UniProtKB">
        <authorList>
            <consortium name="EnsemblMetazoa"/>
        </authorList>
    </citation>
    <scope>IDENTIFICATION</scope>
    <source>
        <strain evidence="2">JHB</strain>
    </source>
</reference>
<organism>
    <name type="scientific">Culex quinquefasciatus</name>
    <name type="common">Southern house mosquito</name>
    <name type="synonym">Culex pungens</name>
    <dbReference type="NCBI Taxonomy" id="7176"/>
    <lineage>
        <taxon>Eukaryota</taxon>
        <taxon>Metazoa</taxon>
        <taxon>Ecdysozoa</taxon>
        <taxon>Arthropoda</taxon>
        <taxon>Hexapoda</taxon>
        <taxon>Insecta</taxon>
        <taxon>Pterygota</taxon>
        <taxon>Neoptera</taxon>
        <taxon>Endopterygota</taxon>
        <taxon>Diptera</taxon>
        <taxon>Nematocera</taxon>
        <taxon>Culicoidea</taxon>
        <taxon>Culicidae</taxon>
        <taxon>Culicinae</taxon>
        <taxon>Culicini</taxon>
        <taxon>Culex</taxon>
        <taxon>Culex</taxon>
    </lineage>
</organism>
<dbReference type="AlphaFoldDB" id="B0WGL9"/>
<dbReference type="VEuPathDB" id="VectorBase:CPIJ005832"/>
<dbReference type="InParanoid" id="B0WGL9"/>
<evidence type="ECO:0000313" key="1">
    <source>
        <dbReference type="EMBL" id="EDS27048.1"/>
    </source>
</evidence>
<accession>B0WGL9</accession>
<keyword evidence="3" id="KW-1185">Reference proteome</keyword>
<evidence type="ECO:0000313" key="3">
    <source>
        <dbReference type="Proteomes" id="UP000002320"/>
    </source>
</evidence>
<dbReference type="OMA" id="CTICATE"/>